<protein>
    <submittedName>
        <fullName evidence="1">Uncharacterized protein</fullName>
    </submittedName>
</protein>
<dbReference type="AlphaFoldDB" id="A0A284S4P0"/>
<organism evidence="1 2">
    <name type="scientific">Armillaria ostoyae</name>
    <name type="common">Armillaria root rot fungus</name>
    <dbReference type="NCBI Taxonomy" id="47428"/>
    <lineage>
        <taxon>Eukaryota</taxon>
        <taxon>Fungi</taxon>
        <taxon>Dikarya</taxon>
        <taxon>Basidiomycota</taxon>
        <taxon>Agaricomycotina</taxon>
        <taxon>Agaricomycetes</taxon>
        <taxon>Agaricomycetidae</taxon>
        <taxon>Agaricales</taxon>
        <taxon>Marasmiineae</taxon>
        <taxon>Physalacriaceae</taxon>
        <taxon>Armillaria</taxon>
    </lineage>
</organism>
<name>A0A284S4P0_ARMOS</name>
<accession>A0A284S4P0</accession>
<dbReference type="Proteomes" id="UP000219338">
    <property type="component" value="Unassembled WGS sequence"/>
</dbReference>
<evidence type="ECO:0000313" key="2">
    <source>
        <dbReference type="Proteomes" id="UP000219338"/>
    </source>
</evidence>
<reference evidence="2" key="1">
    <citation type="journal article" date="2017" name="Nat. Ecol. Evol.">
        <title>Genome expansion and lineage-specific genetic innovations in the forest pathogenic fungi Armillaria.</title>
        <authorList>
            <person name="Sipos G."/>
            <person name="Prasanna A.N."/>
            <person name="Walter M.C."/>
            <person name="O'Connor E."/>
            <person name="Balint B."/>
            <person name="Krizsan K."/>
            <person name="Kiss B."/>
            <person name="Hess J."/>
            <person name="Varga T."/>
            <person name="Slot J."/>
            <person name="Riley R."/>
            <person name="Boka B."/>
            <person name="Rigling D."/>
            <person name="Barry K."/>
            <person name="Lee J."/>
            <person name="Mihaltcheva S."/>
            <person name="LaButti K."/>
            <person name="Lipzen A."/>
            <person name="Waldron R."/>
            <person name="Moloney N.M."/>
            <person name="Sperisen C."/>
            <person name="Kredics L."/>
            <person name="Vagvoelgyi C."/>
            <person name="Patrignani A."/>
            <person name="Fitzpatrick D."/>
            <person name="Nagy I."/>
            <person name="Doyle S."/>
            <person name="Anderson J.B."/>
            <person name="Grigoriev I.V."/>
            <person name="Gueldener U."/>
            <person name="Muensterkoetter M."/>
            <person name="Nagy L.G."/>
        </authorList>
    </citation>
    <scope>NUCLEOTIDE SEQUENCE [LARGE SCALE GENOMIC DNA]</scope>
    <source>
        <strain evidence="2">C18/9</strain>
    </source>
</reference>
<sequence>MLSPHIFRVPANADDQTDSYVQRLPRSSSSLGQWRASDVSIIAFYITVTIFDLGSPPGYKDVTDYLTPYSLGKRYRLTSIYLPGLRGLIRASAVISSTFSTWPWT</sequence>
<evidence type="ECO:0000313" key="1">
    <source>
        <dbReference type="EMBL" id="SJL15955.1"/>
    </source>
</evidence>
<proteinExistence type="predicted"/>
<gene>
    <name evidence="1" type="ORF">ARMOST_19467</name>
</gene>
<keyword evidence="2" id="KW-1185">Reference proteome</keyword>
<dbReference type="EMBL" id="FUEG01000032">
    <property type="protein sequence ID" value="SJL15955.1"/>
    <property type="molecule type" value="Genomic_DNA"/>
</dbReference>